<evidence type="ECO:0000313" key="1">
    <source>
        <dbReference type="EMBL" id="QDT95644.1"/>
    </source>
</evidence>
<dbReference type="RefSeq" id="WP_144982429.1">
    <property type="nucleotide sequence ID" value="NZ_CP037920.1"/>
</dbReference>
<proteinExistence type="predicted"/>
<dbReference type="KEGG" id="gaw:V144x_10900"/>
<dbReference type="EMBL" id="CP037920">
    <property type="protein sequence ID" value="QDT95644.1"/>
    <property type="molecule type" value="Genomic_DNA"/>
</dbReference>
<gene>
    <name evidence="1" type="ORF">V144x_10900</name>
</gene>
<accession>A0A517VRI4</accession>
<evidence type="ECO:0000313" key="2">
    <source>
        <dbReference type="Proteomes" id="UP000318704"/>
    </source>
</evidence>
<name>A0A517VRI4_9PLAN</name>
<dbReference type="AlphaFoldDB" id="A0A517VRI4"/>
<dbReference type="Proteomes" id="UP000318704">
    <property type="component" value="Chromosome"/>
</dbReference>
<protein>
    <submittedName>
        <fullName evidence="1">Uncharacterized protein</fullName>
    </submittedName>
</protein>
<reference evidence="1 2" key="1">
    <citation type="submission" date="2019-03" db="EMBL/GenBank/DDBJ databases">
        <title>Deep-cultivation of Planctomycetes and their phenomic and genomic characterization uncovers novel biology.</title>
        <authorList>
            <person name="Wiegand S."/>
            <person name="Jogler M."/>
            <person name="Boedeker C."/>
            <person name="Pinto D."/>
            <person name="Vollmers J."/>
            <person name="Rivas-Marin E."/>
            <person name="Kohn T."/>
            <person name="Peeters S.H."/>
            <person name="Heuer A."/>
            <person name="Rast P."/>
            <person name="Oberbeckmann S."/>
            <person name="Bunk B."/>
            <person name="Jeske O."/>
            <person name="Meyerdierks A."/>
            <person name="Storesund J.E."/>
            <person name="Kallscheuer N."/>
            <person name="Luecker S."/>
            <person name="Lage O.M."/>
            <person name="Pohl T."/>
            <person name="Merkel B.J."/>
            <person name="Hornburger P."/>
            <person name="Mueller R.-W."/>
            <person name="Bruemmer F."/>
            <person name="Labrenz M."/>
            <person name="Spormann A.M."/>
            <person name="Op den Camp H."/>
            <person name="Overmann J."/>
            <person name="Amann R."/>
            <person name="Jetten M.S.M."/>
            <person name="Mascher T."/>
            <person name="Medema M.H."/>
            <person name="Devos D.P."/>
            <person name="Kaster A.-K."/>
            <person name="Ovreas L."/>
            <person name="Rohde M."/>
            <person name="Galperin M.Y."/>
            <person name="Jogler C."/>
        </authorList>
    </citation>
    <scope>NUCLEOTIDE SEQUENCE [LARGE SCALE GENOMIC DNA]</scope>
    <source>
        <strain evidence="1 2">V144</strain>
    </source>
</reference>
<sequence>MKNLTPKQQKIRIAAVDPKAKSIRSMEPGIKTWLFDESYFEMLQPHGEHIEKFLRDPNQHTSKKQLTTLASKGWLVGIDHEPEIVDSDGVPGVDFVTCRSLRKKPPKDGFWYDPIEAVVSLPSGKLCVAYDETIFARGELGETECLRFLPGFYKLSVFTRVFDSAFPGGEKMEIPDLAIYMTKSELLQHPFRPTATTVPIHPPEQDLAKLKRRIHGVPDPPDQKPSFKVKQGHCETTINYVDSIGMLQIMMKPKDRKRFGFEEGRVTVLTIGEGKTRQSLHVIIAPEKGFDPKTWPGIDRLKRKVDNLAHTRVAGDHVFVEIIKESRKNPLELKPGLQAAAVLELTDMEPVDAKSSSKKANKSSAVTKKFQIDKKLLGGFVNQLEMADSWTLAFLFDRKGALFLGAICIHPPQEFTSRSGKKETLAAGITAAWGKFRGGDEVEKTFRGYPEGIERALKWVHQQAINCQFSVNRTELEINAPRKYKIDRRQAKRDAKQLGIEVFTD</sequence>
<organism evidence="1 2">
    <name type="scientific">Gimesia aquarii</name>
    <dbReference type="NCBI Taxonomy" id="2527964"/>
    <lineage>
        <taxon>Bacteria</taxon>
        <taxon>Pseudomonadati</taxon>
        <taxon>Planctomycetota</taxon>
        <taxon>Planctomycetia</taxon>
        <taxon>Planctomycetales</taxon>
        <taxon>Planctomycetaceae</taxon>
        <taxon>Gimesia</taxon>
    </lineage>
</organism>